<dbReference type="Proteomes" id="UP001345691">
    <property type="component" value="Unassembled WGS sequence"/>
</dbReference>
<feature type="signal peptide" evidence="3">
    <location>
        <begin position="1"/>
        <end position="21"/>
    </location>
</feature>
<keyword evidence="2" id="KW-1133">Transmembrane helix</keyword>
<evidence type="ECO:0008006" key="6">
    <source>
        <dbReference type="Google" id="ProtNLM"/>
    </source>
</evidence>
<evidence type="ECO:0000256" key="3">
    <source>
        <dbReference type="SAM" id="SignalP"/>
    </source>
</evidence>
<evidence type="ECO:0000313" key="5">
    <source>
        <dbReference type="Proteomes" id="UP001345691"/>
    </source>
</evidence>
<keyword evidence="5" id="KW-1185">Reference proteome</keyword>
<accession>A0ABR0J4U6</accession>
<organism evidence="4 5">
    <name type="scientific">Exophiala sideris</name>
    <dbReference type="NCBI Taxonomy" id="1016849"/>
    <lineage>
        <taxon>Eukaryota</taxon>
        <taxon>Fungi</taxon>
        <taxon>Dikarya</taxon>
        <taxon>Ascomycota</taxon>
        <taxon>Pezizomycotina</taxon>
        <taxon>Eurotiomycetes</taxon>
        <taxon>Chaetothyriomycetidae</taxon>
        <taxon>Chaetothyriales</taxon>
        <taxon>Herpotrichiellaceae</taxon>
        <taxon>Exophiala</taxon>
    </lineage>
</organism>
<keyword evidence="2" id="KW-0812">Transmembrane</keyword>
<comment type="caution">
    <text evidence="4">The sequence shown here is derived from an EMBL/GenBank/DDBJ whole genome shotgun (WGS) entry which is preliminary data.</text>
</comment>
<feature type="chain" id="PRO_5046538852" description="Mid2 domain-containing protein" evidence="3">
    <location>
        <begin position="22"/>
        <end position="280"/>
    </location>
</feature>
<keyword evidence="2" id="KW-0472">Membrane</keyword>
<feature type="transmembrane region" description="Helical" evidence="2">
    <location>
        <begin position="190"/>
        <end position="214"/>
    </location>
</feature>
<evidence type="ECO:0000313" key="4">
    <source>
        <dbReference type="EMBL" id="KAK5055868.1"/>
    </source>
</evidence>
<feature type="region of interest" description="Disordered" evidence="1">
    <location>
        <begin position="139"/>
        <end position="183"/>
    </location>
</feature>
<keyword evidence="3" id="KW-0732">Signal</keyword>
<evidence type="ECO:0000256" key="2">
    <source>
        <dbReference type="SAM" id="Phobius"/>
    </source>
</evidence>
<dbReference type="EMBL" id="JAVRRF010000019">
    <property type="protein sequence ID" value="KAK5055868.1"/>
    <property type="molecule type" value="Genomic_DNA"/>
</dbReference>
<sequence>MLTQVYFCISLASLLFDTVFAQHAGQWIIPDGAKANFTDVYNNGNSLTWSWEGMNHSMSDLWLTSYDPTLSYALRVASNINITESGTLPWTITVNDTLIDIDDRFCLRFVPTGTDIFPFQADQFPSPAFLILQQGQPLPAATDSTSTSSPTPTSTASSQATTTASSFSSTSSSSAPPPPSKPNLSAGAKAGIGIGAAAVFFIIMGLLFVVLRLYRRVKAASNQHSRGIIPEHSEGKPAMTPSTVPVIRQISGLHEALGDRRHPTELMVKQEREVVCELPG</sequence>
<name>A0ABR0J4U6_9EURO</name>
<proteinExistence type="predicted"/>
<evidence type="ECO:0000256" key="1">
    <source>
        <dbReference type="SAM" id="MobiDB-lite"/>
    </source>
</evidence>
<reference evidence="4 5" key="1">
    <citation type="submission" date="2023-08" db="EMBL/GenBank/DDBJ databases">
        <title>Black Yeasts Isolated from many extreme environments.</title>
        <authorList>
            <person name="Coleine C."/>
            <person name="Stajich J.E."/>
            <person name="Selbmann L."/>
        </authorList>
    </citation>
    <scope>NUCLEOTIDE SEQUENCE [LARGE SCALE GENOMIC DNA]</scope>
    <source>
        <strain evidence="4 5">CCFEE 6328</strain>
    </source>
</reference>
<gene>
    <name evidence="4" type="ORF">LTR69_008244</name>
</gene>
<protein>
    <recommendedName>
        <fullName evidence="6">Mid2 domain-containing protein</fullName>
    </recommendedName>
</protein>
<feature type="compositionally biased region" description="Low complexity" evidence="1">
    <location>
        <begin position="139"/>
        <end position="174"/>
    </location>
</feature>